<comment type="caution">
    <text evidence="2">The sequence shown here is derived from an EMBL/GenBank/DDBJ whole genome shotgun (WGS) entry which is preliminary data.</text>
</comment>
<name>A0A7Y9PGR4_9BACT</name>
<accession>A0A7Y9PGR4</accession>
<gene>
    <name evidence="2" type="ORF">HDF17_001902</name>
</gene>
<evidence type="ECO:0000313" key="3">
    <source>
        <dbReference type="Proteomes" id="UP000589520"/>
    </source>
</evidence>
<dbReference type="AlphaFoldDB" id="A0A7Y9PGR4"/>
<protein>
    <recommendedName>
        <fullName evidence="1">DDE domain-containing protein</fullName>
    </recommendedName>
</protein>
<dbReference type="Pfam" id="PF13610">
    <property type="entry name" value="DDE_Tnp_IS240"/>
    <property type="match status" value="1"/>
</dbReference>
<keyword evidence="3" id="KW-1185">Reference proteome</keyword>
<reference evidence="2 3" key="1">
    <citation type="submission" date="2020-07" db="EMBL/GenBank/DDBJ databases">
        <title>Genomic Encyclopedia of Type Strains, Phase IV (KMG-V): Genome sequencing to study the core and pangenomes of soil and plant-associated prokaryotes.</title>
        <authorList>
            <person name="Whitman W."/>
        </authorList>
    </citation>
    <scope>NUCLEOTIDE SEQUENCE [LARGE SCALE GENOMIC DNA]</scope>
    <source>
        <strain evidence="2 3">X4EP2</strain>
    </source>
</reference>
<organism evidence="2 3">
    <name type="scientific">Granulicella arctica</name>
    <dbReference type="NCBI Taxonomy" id="940613"/>
    <lineage>
        <taxon>Bacteria</taxon>
        <taxon>Pseudomonadati</taxon>
        <taxon>Acidobacteriota</taxon>
        <taxon>Terriglobia</taxon>
        <taxon>Terriglobales</taxon>
        <taxon>Acidobacteriaceae</taxon>
        <taxon>Granulicella</taxon>
    </lineage>
</organism>
<sequence length="175" mass="18918">MLAPLSFTEFAGLRQSSSCAGTALEDPLAALGEWTYLYLVVDKAGQIVDFRLSRTRDVAAATAFFKKAIRHEGRPSQTITLDGYAASHRFLVPDVPALSPSETEVMPLNGDRPIPHTCPVGVWLSIPCSTSARVTTRSFSSMTGRSFGHTQRDRAENTTMCGCSPTAIFFGGCPR</sequence>
<dbReference type="EMBL" id="JACCCW010000002">
    <property type="protein sequence ID" value="NYF79582.1"/>
    <property type="molecule type" value="Genomic_DNA"/>
</dbReference>
<proteinExistence type="predicted"/>
<dbReference type="Proteomes" id="UP000589520">
    <property type="component" value="Unassembled WGS sequence"/>
</dbReference>
<dbReference type="InterPro" id="IPR032874">
    <property type="entry name" value="DDE_dom"/>
</dbReference>
<evidence type="ECO:0000259" key="1">
    <source>
        <dbReference type="Pfam" id="PF13610"/>
    </source>
</evidence>
<feature type="domain" description="DDE" evidence="1">
    <location>
        <begin position="32"/>
        <end position="89"/>
    </location>
</feature>
<evidence type="ECO:0000313" key="2">
    <source>
        <dbReference type="EMBL" id="NYF79582.1"/>
    </source>
</evidence>